<dbReference type="InterPro" id="IPR003604">
    <property type="entry name" value="Matrin/U1-like-C_Znf_C2H2"/>
</dbReference>
<feature type="coiled-coil region" evidence="4">
    <location>
        <begin position="44"/>
        <end position="71"/>
    </location>
</feature>
<evidence type="ECO:0000256" key="5">
    <source>
        <dbReference type="SAM" id="MobiDB-lite"/>
    </source>
</evidence>
<feature type="domain" description="U1-type" evidence="6">
    <location>
        <begin position="8"/>
        <end position="43"/>
    </location>
</feature>
<feature type="compositionally biased region" description="Basic residues" evidence="5">
    <location>
        <begin position="326"/>
        <end position="337"/>
    </location>
</feature>
<dbReference type="OrthoDB" id="191651at2759"/>
<evidence type="ECO:0000256" key="3">
    <source>
        <dbReference type="ARBA" id="ARBA00022833"/>
    </source>
</evidence>
<feature type="compositionally biased region" description="Low complexity" evidence="5">
    <location>
        <begin position="141"/>
        <end position="156"/>
    </location>
</feature>
<dbReference type="EMBL" id="GL629735">
    <property type="protein sequence ID" value="EFX06058.1"/>
    <property type="molecule type" value="Genomic_DNA"/>
</dbReference>
<keyword evidence="3" id="KW-0862">Zinc</keyword>
<feature type="compositionally biased region" description="Basic and acidic residues" evidence="5">
    <location>
        <begin position="237"/>
        <end position="268"/>
    </location>
</feature>
<dbReference type="PANTHER" id="PTHR13173:SF10">
    <property type="entry name" value="WW DOMAIN-BINDING PROTEIN 4"/>
    <property type="match status" value="1"/>
</dbReference>
<keyword evidence="2" id="KW-0863">Zinc-finger</keyword>
<accession>F0X9N8</accession>
<dbReference type="GO" id="GO:0071011">
    <property type="term" value="C:precatalytic spliceosome"/>
    <property type="evidence" value="ECO:0007669"/>
    <property type="project" value="TreeGrafter"/>
</dbReference>
<feature type="compositionally biased region" description="Acidic residues" evidence="5">
    <location>
        <begin position="167"/>
        <end position="176"/>
    </location>
</feature>
<dbReference type="PANTHER" id="PTHR13173">
    <property type="entry name" value="WW DOMAIN BINDING PROTEIN 4"/>
    <property type="match status" value="1"/>
</dbReference>
<feature type="region of interest" description="Disordered" evidence="5">
    <location>
        <begin position="71"/>
        <end position="104"/>
    </location>
</feature>
<dbReference type="Gene3D" id="3.30.160.60">
    <property type="entry name" value="Classic Zinc Finger"/>
    <property type="match status" value="1"/>
</dbReference>
<evidence type="ECO:0000256" key="2">
    <source>
        <dbReference type="ARBA" id="ARBA00022771"/>
    </source>
</evidence>
<dbReference type="RefSeq" id="XP_014175540.1">
    <property type="nucleotide sequence ID" value="XM_014320065.1"/>
</dbReference>
<evidence type="ECO:0000256" key="4">
    <source>
        <dbReference type="SAM" id="Coils"/>
    </source>
</evidence>
<evidence type="ECO:0000313" key="8">
    <source>
        <dbReference type="Proteomes" id="UP000007796"/>
    </source>
</evidence>
<name>F0X9N8_GROCL</name>
<feature type="compositionally biased region" description="Gly residues" evidence="5">
    <location>
        <begin position="177"/>
        <end position="190"/>
    </location>
</feature>
<dbReference type="GO" id="GO:0008270">
    <property type="term" value="F:zinc ion binding"/>
    <property type="evidence" value="ECO:0007669"/>
    <property type="project" value="UniProtKB-KW"/>
</dbReference>
<proteinExistence type="predicted"/>
<dbReference type="SUPFAM" id="SSF57667">
    <property type="entry name" value="beta-beta-alpha zinc fingers"/>
    <property type="match status" value="1"/>
</dbReference>
<protein>
    <submittedName>
        <fullName evidence="7">Formin-binding protein</fullName>
    </submittedName>
</protein>
<dbReference type="InParanoid" id="F0X9N8"/>
<dbReference type="AlphaFoldDB" id="F0X9N8"/>
<reference evidence="7 8" key="1">
    <citation type="journal article" date="2011" name="Proc. Natl. Acad. Sci. U.S.A.">
        <title>Genome and transcriptome analyses of the mountain pine beetle-fungal symbiont Grosmannia clavigera, a lodgepole pine pathogen.</title>
        <authorList>
            <person name="DiGuistini S."/>
            <person name="Wang Y."/>
            <person name="Liao N.Y."/>
            <person name="Taylor G."/>
            <person name="Tanguay P."/>
            <person name="Feau N."/>
            <person name="Henrissat B."/>
            <person name="Chan S.K."/>
            <person name="Hesse-Orce U."/>
            <person name="Alamouti S.M."/>
            <person name="Tsui C.K.M."/>
            <person name="Docking R.T."/>
            <person name="Levasseur A."/>
            <person name="Haridas S."/>
            <person name="Robertson G."/>
            <person name="Birol I."/>
            <person name="Holt R.A."/>
            <person name="Marra M.A."/>
            <person name="Hamelin R.C."/>
            <person name="Hirst M."/>
            <person name="Jones S.J.M."/>
            <person name="Bohlmann J."/>
            <person name="Breuil C."/>
        </authorList>
    </citation>
    <scope>NUCLEOTIDE SEQUENCE [LARGE SCALE GENOMIC DNA]</scope>
    <source>
        <strain evidence="8">kw1407 / UAMH 11150</strain>
    </source>
</reference>
<evidence type="ECO:0000256" key="1">
    <source>
        <dbReference type="ARBA" id="ARBA00022723"/>
    </source>
</evidence>
<keyword evidence="1" id="KW-0479">Metal-binding</keyword>
<dbReference type="GO" id="GO:0000398">
    <property type="term" value="P:mRNA splicing, via spliceosome"/>
    <property type="evidence" value="ECO:0007669"/>
    <property type="project" value="InterPro"/>
</dbReference>
<dbReference type="Proteomes" id="UP000007796">
    <property type="component" value="Unassembled WGS sequence"/>
</dbReference>
<evidence type="ECO:0000313" key="7">
    <source>
        <dbReference type="EMBL" id="EFX06058.1"/>
    </source>
</evidence>
<dbReference type="STRING" id="655863.F0X9N8"/>
<feature type="region of interest" description="Disordered" evidence="5">
    <location>
        <begin position="141"/>
        <end position="193"/>
    </location>
</feature>
<feature type="compositionally biased region" description="Low complexity" evidence="5">
    <location>
        <begin position="91"/>
        <end position="104"/>
    </location>
</feature>
<gene>
    <name evidence="7" type="ORF">CMQ_4127</name>
</gene>
<dbReference type="GO" id="GO:0003723">
    <property type="term" value="F:RNA binding"/>
    <property type="evidence" value="ECO:0007669"/>
    <property type="project" value="TreeGrafter"/>
</dbReference>
<feature type="region of interest" description="Disordered" evidence="5">
    <location>
        <begin position="232"/>
        <end position="337"/>
    </location>
</feature>
<keyword evidence="4" id="KW-0175">Coiled coil</keyword>
<keyword evidence="8" id="KW-1185">Reference proteome</keyword>
<dbReference type="HOGENOM" id="CLU_051534_0_0_1"/>
<dbReference type="InterPro" id="IPR040023">
    <property type="entry name" value="WBP4"/>
</dbReference>
<sequence length="337" mass="36107">MADYWKSTPKYWCKNCSVYVTDTKFGRANHEATGKHQSAVRRALRDLHRDHDKQEREQERARREVARLNGIVDDSGDKLGPLRQSARPLQATPRTAAAETAATAPHAQLEQLAELGVSIPDAFRGELAMAGDWTVTTTRIVDTTPGSASSAGARAIGVRKRRRDGDADNDGDDAEDMGGGGGTSGTGGNSGLDLDAAVQGLFKRPRQWGRDSKTMPGCDGDLDNLLTSVLKTPTISIKKDAETVKKEEENEERKEKEGGSNDTEKPEEGQQEGTPATVGPGEQDEAKTASIKIKKEEEDGDGDEGGSGPAAPEPGQDAAPAGAILFKKRKAKPARHR</sequence>
<dbReference type="GeneID" id="25977304"/>
<dbReference type="eggNOG" id="KOG0150">
    <property type="taxonomic scope" value="Eukaryota"/>
</dbReference>
<organism evidence="8">
    <name type="scientific">Grosmannia clavigera (strain kw1407 / UAMH 11150)</name>
    <name type="common">Blue stain fungus</name>
    <name type="synonym">Graphiocladiella clavigera</name>
    <dbReference type="NCBI Taxonomy" id="655863"/>
    <lineage>
        <taxon>Eukaryota</taxon>
        <taxon>Fungi</taxon>
        <taxon>Dikarya</taxon>
        <taxon>Ascomycota</taxon>
        <taxon>Pezizomycotina</taxon>
        <taxon>Sordariomycetes</taxon>
        <taxon>Sordariomycetidae</taxon>
        <taxon>Ophiostomatales</taxon>
        <taxon>Ophiostomataceae</taxon>
        <taxon>Leptographium</taxon>
    </lineage>
</organism>
<dbReference type="InterPro" id="IPR036236">
    <property type="entry name" value="Znf_C2H2_sf"/>
</dbReference>
<dbReference type="SMART" id="SM00451">
    <property type="entry name" value="ZnF_U1"/>
    <property type="match status" value="1"/>
</dbReference>
<evidence type="ECO:0000259" key="6">
    <source>
        <dbReference type="SMART" id="SM00451"/>
    </source>
</evidence>
<dbReference type="InterPro" id="IPR013085">
    <property type="entry name" value="U1-CZ_Znf_C2H2"/>
</dbReference>
<dbReference type="Pfam" id="PF06220">
    <property type="entry name" value="zf-U1"/>
    <property type="match status" value="1"/>
</dbReference>